<accession>A0A9N9F248</accession>
<keyword evidence="2" id="KW-1185">Reference proteome</keyword>
<evidence type="ECO:0000313" key="2">
    <source>
        <dbReference type="Proteomes" id="UP000789570"/>
    </source>
</evidence>
<reference evidence="1" key="1">
    <citation type="submission" date="2021-06" db="EMBL/GenBank/DDBJ databases">
        <authorList>
            <person name="Kallberg Y."/>
            <person name="Tangrot J."/>
            <person name="Rosling A."/>
        </authorList>
    </citation>
    <scope>NUCLEOTIDE SEQUENCE</scope>
    <source>
        <strain evidence="1">UK204</strain>
    </source>
</reference>
<feature type="non-terminal residue" evidence="1">
    <location>
        <position position="1"/>
    </location>
</feature>
<proteinExistence type="predicted"/>
<organism evidence="1 2">
    <name type="scientific">Funneliformis caledonium</name>
    <dbReference type="NCBI Taxonomy" id="1117310"/>
    <lineage>
        <taxon>Eukaryota</taxon>
        <taxon>Fungi</taxon>
        <taxon>Fungi incertae sedis</taxon>
        <taxon>Mucoromycota</taxon>
        <taxon>Glomeromycotina</taxon>
        <taxon>Glomeromycetes</taxon>
        <taxon>Glomerales</taxon>
        <taxon>Glomeraceae</taxon>
        <taxon>Funneliformis</taxon>
    </lineage>
</organism>
<dbReference type="EMBL" id="CAJVPQ010000714">
    <property type="protein sequence ID" value="CAG8504747.1"/>
    <property type="molecule type" value="Genomic_DNA"/>
</dbReference>
<comment type="caution">
    <text evidence="1">The sequence shown here is derived from an EMBL/GenBank/DDBJ whole genome shotgun (WGS) entry which is preliminary data.</text>
</comment>
<gene>
    <name evidence="1" type="ORF">FCALED_LOCUS3889</name>
</gene>
<sequence length="52" mass="5956">NDPDTEYFPEDLIDNIPLDSDYSEEDYPKIQKTISDSISLTLVLEVGVTFFI</sequence>
<dbReference type="AlphaFoldDB" id="A0A9N9F248"/>
<evidence type="ECO:0000313" key="1">
    <source>
        <dbReference type="EMBL" id="CAG8504747.1"/>
    </source>
</evidence>
<dbReference type="Proteomes" id="UP000789570">
    <property type="component" value="Unassembled WGS sequence"/>
</dbReference>
<protein>
    <submittedName>
        <fullName evidence="1">10193_t:CDS:1</fullName>
    </submittedName>
</protein>
<name>A0A9N9F248_9GLOM</name>
<dbReference type="OrthoDB" id="2440499at2759"/>